<accession>A0A315ZI76</accession>
<sequence length="201" mass="23260">MKKYLYIVRHGQTNYNKSELVQGRQIDAELNEKGLEQASALFEFYKDKYFDKCYTSTLQRTWQTVDGFLQGDLKWEKLSGLDEMDYGAFEGNPIDDTVMALNDAWNRGEVDAKAEGGESPQDVQDRQKEAISYIISQKEEKHVLVCMHSRAIRILLCLLLQKPLVEMKNYIPKNTGVTTVVYDEETQEFSLEDFNRVDHLA</sequence>
<dbReference type="InterPro" id="IPR029033">
    <property type="entry name" value="His_PPase_superfam"/>
</dbReference>
<dbReference type="GO" id="GO:0045820">
    <property type="term" value="P:negative regulation of glycolytic process"/>
    <property type="evidence" value="ECO:0007669"/>
    <property type="project" value="TreeGrafter"/>
</dbReference>
<dbReference type="GO" id="GO:0043456">
    <property type="term" value="P:regulation of pentose-phosphate shunt"/>
    <property type="evidence" value="ECO:0007669"/>
    <property type="project" value="TreeGrafter"/>
</dbReference>
<dbReference type="PANTHER" id="PTHR46517">
    <property type="entry name" value="FRUCTOSE-2,6-BISPHOSPHATASE TIGAR"/>
    <property type="match status" value="1"/>
</dbReference>
<dbReference type="GO" id="GO:0005829">
    <property type="term" value="C:cytosol"/>
    <property type="evidence" value="ECO:0007669"/>
    <property type="project" value="TreeGrafter"/>
</dbReference>
<comment type="caution">
    <text evidence="4">The sequence shown here is derived from an EMBL/GenBank/DDBJ whole genome shotgun (WGS) entry which is preliminary data.</text>
</comment>
<dbReference type="CDD" id="cd07067">
    <property type="entry name" value="HP_PGM_like"/>
    <property type="match status" value="1"/>
</dbReference>
<dbReference type="AlphaFoldDB" id="A0A315ZI76"/>
<evidence type="ECO:0000256" key="3">
    <source>
        <dbReference type="PIRSR" id="PIRSR613078-2"/>
    </source>
</evidence>
<feature type="binding site" evidence="3">
    <location>
        <begin position="9"/>
        <end position="16"/>
    </location>
    <ligand>
        <name>substrate</name>
    </ligand>
</feature>
<feature type="active site" description="Proton donor/acceptor" evidence="2">
    <location>
        <position position="83"/>
    </location>
</feature>
<name>A0A315ZI76_SEDFL</name>
<feature type="binding site" evidence="3">
    <location>
        <begin position="83"/>
        <end position="86"/>
    </location>
    <ligand>
        <name>substrate</name>
    </ligand>
</feature>
<dbReference type="PROSITE" id="PS00175">
    <property type="entry name" value="PG_MUTASE"/>
    <property type="match status" value="1"/>
</dbReference>
<dbReference type="PIRSF" id="PIRSF000709">
    <property type="entry name" value="6PFK_2-Ptase"/>
    <property type="match status" value="1"/>
</dbReference>
<feature type="binding site" evidence="3">
    <location>
        <position position="60"/>
    </location>
    <ligand>
        <name>substrate</name>
    </ligand>
</feature>
<keyword evidence="5" id="KW-1185">Reference proteome</keyword>
<protein>
    <submittedName>
        <fullName evidence="4">Putative phosphoglycerate mutase</fullName>
    </submittedName>
</protein>
<evidence type="ECO:0000313" key="4">
    <source>
        <dbReference type="EMBL" id="PWJ44810.1"/>
    </source>
</evidence>
<evidence type="ECO:0000256" key="1">
    <source>
        <dbReference type="ARBA" id="ARBA00022801"/>
    </source>
</evidence>
<reference evidence="4 5" key="1">
    <citation type="submission" date="2018-03" db="EMBL/GenBank/DDBJ databases">
        <title>Genomic Encyclopedia of Archaeal and Bacterial Type Strains, Phase II (KMG-II): from individual species to whole genera.</title>
        <authorList>
            <person name="Goeker M."/>
        </authorList>
    </citation>
    <scope>NUCLEOTIDE SEQUENCE [LARGE SCALE GENOMIC DNA]</scope>
    <source>
        <strain evidence="4 5">DSM 28229</strain>
    </source>
</reference>
<dbReference type="OrthoDB" id="9782128at2"/>
<dbReference type="PANTHER" id="PTHR46517:SF1">
    <property type="entry name" value="FRUCTOSE-2,6-BISPHOSPHATASE TIGAR"/>
    <property type="match status" value="1"/>
</dbReference>
<evidence type="ECO:0000313" key="5">
    <source>
        <dbReference type="Proteomes" id="UP000245535"/>
    </source>
</evidence>
<dbReference type="InterPro" id="IPR051695">
    <property type="entry name" value="Phosphoglycerate_Mutase"/>
</dbReference>
<dbReference type="Pfam" id="PF00300">
    <property type="entry name" value="His_Phos_1"/>
    <property type="match status" value="1"/>
</dbReference>
<dbReference type="Gene3D" id="3.40.50.1240">
    <property type="entry name" value="Phosphoglycerate mutase-like"/>
    <property type="match status" value="1"/>
</dbReference>
<gene>
    <name evidence="4" type="ORF">BC781_1011188</name>
</gene>
<organism evidence="4 5">
    <name type="scientific">Sediminitomix flava</name>
    <dbReference type="NCBI Taxonomy" id="379075"/>
    <lineage>
        <taxon>Bacteria</taxon>
        <taxon>Pseudomonadati</taxon>
        <taxon>Bacteroidota</taxon>
        <taxon>Cytophagia</taxon>
        <taxon>Cytophagales</taxon>
        <taxon>Flammeovirgaceae</taxon>
        <taxon>Sediminitomix</taxon>
    </lineage>
</organism>
<dbReference type="SUPFAM" id="SSF53254">
    <property type="entry name" value="Phosphoglycerate mutase-like"/>
    <property type="match status" value="1"/>
</dbReference>
<dbReference type="SMART" id="SM00855">
    <property type="entry name" value="PGAM"/>
    <property type="match status" value="1"/>
</dbReference>
<dbReference type="EMBL" id="QGDO01000001">
    <property type="protein sequence ID" value="PWJ44810.1"/>
    <property type="molecule type" value="Genomic_DNA"/>
</dbReference>
<dbReference type="Proteomes" id="UP000245535">
    <property type="component" value="Unassembled WGS sequence"/>
</dbReference>
<evidence type="ECO:0000256" key="2">
    <source>
        <dbReference type="PIRSR" id="PIRSR613078-1"/>
    </source>
</evidence>
<dbReference type="InterPro" id="IPR013078">
    <property type="entry name" value="His_Pase_superF_clade-1"/>
</dbReference>
<dbReference type="GO" id="GO:0004331">
    <property type="term" value="F:fructose-2,6-bisphosphate 2-phosphatase activity"/>
    <property type="evidence" value="ECO:0007669"/>
    <property type="project" value="TreeGrafter"/>
</dbReference>
<proteinExistence type="predicted"/>
<dbReference type="InterPro" id="IPR001345">
    <property type="entry name" value="PG/BPGM_mutase_AS"/>
</dbReference>
<feature type="active site" description="Tele-phosphohistidine intermediate" evidence="2">
    <location>
        <position position="10"/>
    </location>
</feature>
<keyword evidence="1" id="KW-0378">Hydrolase</keyword>
<dbReference type="RefSeq" id="WP_109616279.1">
    <property type="nucleotide sequence ID" value="NZ_QGDO01000001.1"/>
</dbReference>